<feature type="region of interest" description="Disordered" evidence="1">
    <location>
        <begin position="330"/>
        <end position="577"/>
    </location>
</feature>
<feature type="compositionally biased region" description="Basic and acidic residues" evidence="1">
    <location>
        <begin position="362"/>
        <end position="395"/>
    </location>
</feature>
<organism evidence="3 4">
    <name type="scientific">Hyphodiscus hymeniophilus</name>
    <dbReference type="NCBI Taxonomy" id="353542"/>
    <lineage>
        <taxon>Eukaryota</taxon>
        <taxon>Fungi</taxon>
        <taxon>Dikarya</taxon>
        <taxon>Ascomycota</taxon>
        <taxon>Pezizomycotina</taxon>
        <taxon>Leotiomycetes</taxon>
        <taxon>Helotiales</taxon>
        <taxon>Hyphodiscaceae</taxon>
        <taxon>Hyphodiscus</taxon>
    </lineage>
</organism>
<accession>A0A9P6VEZ3</accession>
<sequence>MASHQLAIAKASFSAGLLRPDPTSLTREDIARFQTLLNSAVIQCTPRNVQKCKQWILENIAHSTARFTALGKYLTALAASFTENGPNLDPNSKREPSIKRKRLHILYLVNDLLFHTKYRINDASICGKVQPLLMNLLGSTASFTGCPKHHHKIQELLRLWEEKDYYSKDYIDKLREAVKHASEAGKYEEGNSTQAQNGDKDITVKGARSTPYVMPAVHGDSSTPWFDLPAGNLMPHIVPNSTRPINPDLIKPLQFIAGPADDDLVAAVKGLLGDAQVIYGETAQDDRVAWDMDELGQPIVLDEITGDVLEGEGYYGWSRAFCDKMKRRRNGLDKPVADGGRARTGRSESRSSSRSRKRRRFSRSDDDRSSPDDHRRSRARREYSSSRSRSPDIKHHQSIGHSHSRSGNRSYSESPPRSSSPSKVQSYPRDVRPAAVSRPAEGLLQKQPMPPPIPFQGYNAQFPPPPPAFPLPPPNMNFNNNWPPPPHLHHLPNNFNPSNPSQNWPPPPPPPQYQQQQQQQQPGAYPPAGAGGWQPPMQYGNGRGYNNNAWNTPTGPRGRGDRGNYRGRGDGQAHGQQSDLYKVDQTSHPHARHLQGSGECLWDTLIDALRSWKQRD</sequence>
<feature type="compositionally biased region" description="Basic residues" evidence="1">
    <location>
        <begin position="396"/>
        <end position="406"/>
    </location>
</feature>
<gene>
    <name evidence="3" type="ORF">D0Z07_7354</name>
</gene>
<dbReference type="InterPro" id="IPR008942">
    <property type="entry name" value="ENTH_VHS"/>
</dbReference>
<dbReference type="PANTHER" id="PTHR12323">
    <property type="entry name" value="SR-RELATED CTD ASSOCIATED FACTOR 6"/>
    <property type="match status" value="1"/>
</dbReference>
<name>A0A9P6VEZ3_9HELO</name>
<evidence type="ECO:0000313" key="3">
    <source>
        <dbReference type="EMBL" id="KAG0646609.1"/>
    </source>
</evidence>
<dbReference type="AlphaFoldDB" id="A0A9P6VEZ3"/>
<dbReference type="PANTHER" id="PTHR12323:SF0">
    <property type="entry name" value="CALCIUM HOMEOSTASIS ENDOPLASMIC RETICULUM PROTEIN"/>
    <property type="match status" value="1"/>
</dbReference>
<protein>
    <recommendedName>
        <fullName evidence="2">CID domain-containing protein</fullName>
    </recommendedName>
</protein>
<feature type="domain" description="CID" evidence="2">
    <location>
        <begin position="25"/>
        <end position="182"/>
    </location>
</feature>
<feature type="compositionally biased region" description="Low complexity" evidence="1">
    <location>
        <begin position="491"/>
        <end position="502"/>
    </location>
</feature>
<evidence type="ECO:0000259" key="2">
    <source>
        <dbReference type="PROSITE" id="PS51391"/>
    </source>
</evidence>
<comment type="caution">
    <text evidence="3">The sequence shown here is derived from an EMBL/GenBank/DDBJ whole genome shotgun (WGS) entry which is preliminary data.</text>
</comment>
<feature type="compositionally biased region" description="Pro residues" evidence="1">
    <location>
        <begin position="503"/>
        <end position="512"/>
    </location>
</feature>
<dbReference type="EMBL" id="VNKQ01000015">
    <property type="protein sequence ID" value="KAG0646609.1"/>
    <property type="molecule type" value="Genomic_DNA"/>
</dbReference>
<evidence type="ECO:0000313" key="4">
    <source>
        <dbReference type="Proteomes" id="UP000785200"/>
    </source>
</evidence>
<dbReference type="Gene3D" id="1.25.40.90">
    <property type="match status" value="1"/>
</dbReference>
<dbReference type="PROSITE" id="PS51391">
    <property type="entry name" value="CID"/>
    <property type="match status" value="1"/>
</dbReference>
<evidence type="ECO:0000256" key="1">
    <source>
        <dbReference type="SAM" id="MobiDB-lite"/>
    </source>
</evidence>
<feature type="compositionally biased region" description="Low complexity" evidence="1">
    <location>
        <begin position="409"/>
        <end position="428"/>
    </location>
</feature>
<dbReference type="Pfam" id="PF04818">
    <property type="entry name" value="CID"/>
    <property type="match status" value="1"/>
</dbReference>
<reference evidence="3" key="1">
    <citation type="submission" date="2019-07" db="EMBL/GenBank/DDBJ databases">
        <title>Hyphodiscus hymeniophilus genome sequencing and assembly.</title>
        <authorList>
            <person name="Kramer G."/>
            <person name="Nodwell J."/>
        </authorList>
    </citation>
    <scope>NUCLEOTIDE SEQUENCE</scope>
    <source>
        <strain evidence="3">ATCC 34498</strain>
    </source>
</reference>
<proteinExistence type="predicted"/>
<feature type="compositionally biased region" description="Pro residues" evidence="1">
    <location>
        <begin position="462"/>
        <end position="475"/>
    </location>
</feature>
<dbReference type="InterPro" id="IPR006569">
    <property type="entry name" value="CID_dom"/>
</dbReference>
<dbReference type="Proteomes" id="UP000785200">
    <property type="component" value="Unassembled WGS sequence"/>
</dbReference>
<feature type="compositionally biased region" description="Low complexity" evidence="1">
    <location>
        <begin position="513"/>
        <end position="538"/>
    </location>
</feature>
<keyword evidence="4" id="KW-1185">Reference proteome</keyword>
<dbReference type="GO" id="GO:0048471">
    <property type="term" value="C:perinuclear region of cytoplasm"/>
    <property type="evidence" value="ECO:0007669"/>
    <property type="project" value="TreeGrafter"/>
</dbReference>
<dbReference type="OrthoDB" id="21470at2759"/>
<dbReference type="GO" id="GO:0006874">
    <property type="term" value="P:intracellular calcium ion homeostasis"/>
    <property type="evidence" value="ECO:0007669"/>
    <property type="project" value="TreeGrafter"/>
</dbReference>
<feature type="compositionally biased region" description="Basic and acidic residues" evidence="1">
    <location>
        <begin position="558"/>
        <end position="571"/>
    </location>
</feature>